<accession>A0A6J5S4C6</accession>
<reference evidence="2" key="1">
    <citation type="submission" date="2020-05" db="EMBL/GenBank/DDBJ databases">
        <authorList>
            <person name="Chiriac C."/>
            <person name="Salcher M."/>
            <person name="Ghai R."/>
            <person name="Kavagutti S V."/>
        </authorList>
    </citation>
    <scope>NUCLEOTIDE SEQUENCE</scope>
</reference>
<proteinExistence type="predicted"/>
<name>A0A6J5S4C6_9CAUD</name>
<protein>
    <submittedName>
        <fullName evidence="2">Uncharacterized protein</fullName>
    </submittedName>
</protein>
<evidence type="ECO:0000313" key="2">
    <source>
        <dbReference type="EMBL" id="CAB4200539.1"/>
    </source>
</evidence>
<sequence>MRYPTKGTDVAPSERSRKWLFCVPVPIADDETMHLVVVAIEESDALTDKPARELARGITGTRQTG</sequence>
<gene>
    <name evidence="2" type="ORF">UFOVP1348_49</name>
    <name evidence="1" type="ORF">UFOVP924_18</name>
</gene>
<dbReference type="EMBL" id="LR796874">
    <property type="protein sequence ID" value="CAB4171757.1"/>
    <property type="molecule type" value="Genomic_DNA"/>
</dbReference>
<evidence type="ECO:0000313" key="1">
    <source>
        <dbReference type="EMBL" id="CAB4171757.1"/>
    </source>
</evidence>
<organism evidence="2">
    <name type="scientific">uncultured Caudovirales phage</name>
    <dbReference type="NCBI Taxonomy" id="2100421"/>
    <lineage>
        <taxon>Viruses</taxon>
        <taxon>Duplodnaviria</taxon>
        <taxon>Heunggongvirae</taxon>
        <taxon>Uroviricota</taxon>
        <taxon>Caudoviricetes</taxon>
        <taxon>Peduoviridae</taxon>
        <taxon>Maltschvirus</taxon>
        <taxon>Maltschvirus maltsch</taxon>
    </lineage>
</organism>
<dbReference type="EMBL" id="LR797303">
    <property type="protein sequence ID" value="CAB4200539.1"/>
    <property type="molecule type" value="Genomic_DNA"/>
</dbReference>